<dbReference type="GO" id="GO:0000179">
    <property type="term" value="F:rRNA (adenine-N6,N6-)-dimethyltransferase activity"/>
    <property type="evidence" value="ECO:0007669"/>
    <property type="project" value="UniProtKB-UniRule"/>
</dbReference>
<dbReference type="PANTHER" id="PTHR11727:SF17">
    <property type="entry name" value="DIMETHYLADENOSINE TRANSFERASE 1, MITOCHONDRIAL"/>
    <property type="match status" value="1"/>
</dbReference>
<comment type="subcellular location">
    <subcellularLocation>
        <location evidence="2">Mitochondrion</location>
    </subcellularLocation>
    <subcellularLocation>
        <location evidence="1">Nucleus</location>
    </subcellularLocation>
</comment>
<dbReference type="AlphaFoldDB" id="A0A9P7GIC6"/>
<dbReference type="PANTHER" id="PTHR11727">
    <property type="entry name" value="DIMETHYLADENOSINE TRANSFERASE"/>
    <property type="match status" value="1"/>
</dbReference>
<dbReference type="Pfam" id="PF03962">
    <property type="entry name" value="Mnd1"/>
    <property type="match status" value="1"/>
</dbReference>
<dbReference type="GO" id="GO:0034246">
    <property type="term" value="F:mitochondrial transcription factor activity"/>
    <property type="evidence" value="ECO:0007669"/>
    <property type="project" value="TreeGrafter"/>
</dbReference>
<evidence type="ECO:0000256" key="7">
    <source>
        <dbReference type="ARBA" id="ARBA00023054"/>
    </source>
</evidence>
<dbReference type="GO" id="GO:0005634">
    <property type="term" value="C:nucleus"/>
    <property type="evidence" value="ECO:0007669"/>
    <property type="project" value="UniProtKB-SubCell"/>
</dbReference>
<evidence type="ECO:0000313" key="16">
    <source>
        <dbReference type="Proteomes" id="UP000717328"/>
    </source>
</evidence>
<comment type="similarity">
    <text evidence="10 11">Belongs to the class I-like SAM-binding methyltransferase superfamily. rRNA adenine N(6)-methyltransferase family.</text>
</comment>
<dbReference type="GO" id="GO:0005759">
    <property type="term" value="C:mitochondrial matrix"/>
    <property type="evidence" value="ECO:0007669"/>
    <property type="project" value="TreeGrafter"/>
</dbReference>
<protein>
    <recommendedName>
        <fullName evidence="11">rRNA adenine N(6)-methyltransferase</fullName>
        <ecNumber evidence="11">2.1.1.-</ecNumber>
    </recommendedName>
</protein>
<evidence type="ECO:0000256" key="11">
    <source>
        <dbReference type="RuleBase" id="RU362106"/>
    </source>
</evidence>
<proteinExistence type="inferred from homology"/>
<evidence type="ECO:0000256" key="6">
    <source>
        <dbReference type="ARBA" id="ARBA00022884"/>
    </source>
</evidence>
<evidence type="ECO:0000256" key="4">
    <source>
        <dbReference type="ARBA" id="ARBA00022679"/>
    </source>
</evidence>
<dbReference type="GO" id="GO:0003723">
    <property type="term" value="F:RNA binding"/>
    <property type="evidence" value="ECO:0007669"/>
    <property type="project" value="UniProtKB-UniRule"/>
</dbReference>
<dbReference type="Pfam" id="PF18517">
    <property type="entry name" value="LZ3wCH"/>
    <property type="match status" value="1"/>
</dbReference>
<comment type="function">
    <text evidence="9">Mitochondrial transcription factor that confers selective promoter recognition on the core subunit of the yeast mitochondrial RNA polymerase. Interacts with DNA in a non-specific manner.</text>
</comment>
<name>A0A9P7GIC6_9AGAR</name>
<evidence type="ECO:0000256" key="2">
    <source>
        <dbReference type="ARBA" id="ARBA00004173"/>
    </source>
</evidence>
<gene>
    <name evidence="15" type="ORF">H0H81_009631</name>
</gene>
<dbReference type="PROSITE" id="PS51689">
    <property type="entry name" value="SAM_RNA_A_N6_MT"/>
    <property type="match status" value="1"/>
</dbReference>
<reference evidence="15" key="1">
    <citation type="submission" date="2021-02" db="EMBL/GenBank/DDBJ databases">
        <authorList>
            <person name="Nieuwenhuis M."/>
            <person name="Van De Peppel L.J.J."/>
        </authorList>
    </citation>
    <scope>NUCLEOTIDE SEQUENCE</scope>
    <source>
        <strain evidence="15">D49</strain>
    </source>
</reference>
<organism evidence="15 16">
    <name type="scientific">Sphagnurus paluster</name>
    <dbReference type="NCBI Taxonomy" id="117069"/>
    <lineage>
        <taxon>Eukaryota</taxon>
        <taxon>Fungi</taxon>
        <taxon>Dikarya</taxon>
        <taxon>Basidiomycota</taxon>
        <taxon>Agaricomycotina</taxon>
        <taxon>Agaricomycetes</taxon>
        <taxon>Agaricomycetidae</taxon>
        <taxon>Agaricales</taxon>
        <taxon>Tricholomatineae</taxon>
        <taxon>Lyophyllaceae</taxon>
        <taxon>Sphagnurus</taxon>
    </lineage>
</organism>
<dbReference type="InterPro" id="IPR029063">
    <property type="entry name" value="SAM-dependent_MTases_sf"/>
</dbReference>
<evidence type="ECO:0000256" key="12">
    <source>
        <dbReference type="SAM" id="Coils"/>
    </source>
</evidence>
<evidence type="ECO:0000256" key="10">
    <source>
        <dbReference type="PROSITE-ProRule" id="PRU01026"/>
    </source>
</evidence>
<sequence>MSFYFRPLVCTSSWHVSTLQRTTRHWFPRRTLSSTESKRDLPPESEWRKYFPPVLRVNHRVSIRNAETAAKLADAFIPEGSEGKVIIEAFPGPGQLSRALLNLPKNRIKKMIILEDWEPYLEYLTPLKEDPRVTIVNRDGYNWDTYQLIKDLGLLDDVAQLEWNQGVHPHLHFISHLPSTVTGEQLISQLLRMVPEHEWLFQWGRVPLSFILSDHVFKRVTSGINETATRCKVSIIAEASATITQALPFSALQPYDTHFHPVTPTGGMSPDLKRSSRAVGLPFHSMNVVPLERPHIEKGLTDAWDYVLRHLFVRKATELKSALPGLAPGAQTLLKKVTDPALPEDQRIDPKKKINKLEAHEWAVLLKAFDEWPFKPELKELEKLGPKMKGIVSQSVKEVLQSLVDDGLVQGDKIGSSNFFWSFPSQQGAMIQGRLSSARETRDNLQAQLSEIKESIKTERAARPESESRTQALVQLSALRKQAVGLENELSAYGDCDPAKIEEKKRAVFLAKEAALRWTDNYGTLLSYFTRQNGVDPAEVRKFLDIDEEYEGIC</sequence>
<accession>A0A9P7GIC6</accession>
<keyword evidence="5 10" id="KW-0949">S-adenosyl-L-methionine</keyword>
<dbReference type="GO" id="GO:0006391">
    <property type="term" value="P:transcription initiation at mitochondrial promoter"/>
    <property type="evidence" value="ECO:0007669"/>
    <property type="project" value="TreeGrafter"/>
</dbReference>
<dbReference type="SUPFAM" id="SSF53335">
    <property type="entry name" value="S-adenosyl-L-methionine-dependent methyltransferases"/>
    <property type="match status" value="1"/>
</dbReference>
<evidence type="ECO:0000256" key="3">
    <source>
        <dbReference type="ARBA" id="ARBA00022603"/>
    </source>
</evidence>
<keyword evidence="16" id="KW-1185">Reference proteome</keyword>
<dbReference type="EMBL" id="JABCKI010000286">
    <property type="protein sequence ID" value="KAG5651167.1"/>
    <property type="molecule type" value="Genomic_DNA"/>
</dbReference>
<feature type="domain" description="Leucine zipper with capping helix" evidence="14">
    <location>
        <begin position="500"/>
        <end position="550"/>
    </location>
</feature>
<evidence type="ECO:0000259" key="14">
    <source>
        <dbReference type="Pfam" id="PF18517"/>
    </source>
</evidence>
<keyword evidence="6 10" id="KW-0694">RNA-binding</keyword>
<dbReference type="Gene3D" id="3.40.50.150">
    <property type="entry name" value="Vaccinia Virus protein VP39"/>
    <property type="match status" value="1"/>
</dbReference>
<dbReference type="EC" id="2.1.1.-" evidence="11"/>
<keyword evidence="3 10" id="KW-0489">Methyltransferase</keyword>
<feature type="coiled-coil region" evidence="12">
    <location>
        <begin position="435"/>
        <end position="489"/>
    </location>
</feature>
<comment type="caution">
    <text evidence="10">Lacks conserved residue(s) required for the propagation of feature annotation.</text>
</comment>
<keyword evidence="8" id="KW-0539">Nucleus</keyword>
<evidence type="ECO:0000256" key="1">
    <source>
        <dbReference type="ARBA" id="ARBA00004123"/>
    </source>
</evidence>
<comment type="caution">
    <text evidence="15">The sequence shown here is derived from an EMBL/GenBank/DDBJ whole genome shotgun (WGS) entry which is preliminary data.</text>
</comment>
<keyword evidence="7 12" id="KW-0175">Coiled coil</keyword>
<dbReference type="InterPro" id="IPR001737">
    <property type="entry name" value="KsgA/Erm"/>
</dbReference>
<keyword evidence="4 10" id="KW-0808">Transferase</keyword>
<evidence type="ECO:0000259" key="13">
    <source>
        <dbReference type="Pfam" id="PF03962"/>
    </source>
</evidence>
<evidence type="ECO:0000256" key="9">
    <source>
        <dbReference type="ARBA" id="ARBA00024915"/>
    </source>
</evidence>
<feature type="binding site" evidence="10">
    <location>
        <position position="139"/>
    </location>
    <ligand>
        <name>S-adenosyl-L-methionine</name>
        <dbReference type="ChEBI" id="CHEBI:59789"/>
    </ligand>
</feature>
<keyword evidence="11" id="KW-0698">rRNA processing</keyword>
<dbReference type="InterPro" id="IPR040453">
    <property type="entry name" value="Mnd1_HTH"/>
</dbReference>
<reference evidence="15" key="2">
    <citation type="submission" date="2021-10" db="EMBL/GenBank/DDBJ databases">
        <title>Phylogenomics reveals ancestral predisposition of the termite-cultivated fungus Termitomyces towards a domesticated lifestyle.</title>
        <authorList>
            <person name="Auxier B."/>
            <person name="Grum-Grzhimaylo A."/>
            <person name="Cardenas M.E."/>
            <person name="Lodge J.D."/>
            <person name="Laessoe T."/>
            <person name="Pedersen O."/>
            <person name="Smith M.E."/>
            <person name="Kuyper T.W."/>
            <person name="Franco-Molano E.A."/>
            <person name="Baroni T.J."/>
            <person name="Aanen D.K."/>
        </authorList>
    </citation>
    <scope>NUCLEOTIDE SEQUENCE</scope>
    <source>
        <strain evidence="15">D49</strain>
    </source>
</reference>
<dbReference type="InterPro" id="IPR023165">
    <property type="entry name" value="rRNA_Ade_diMease-like_C"/>
</dbReference>
<dbReference type="Gene3D" id="1.10.8.100">
    <property type="entry name" value="Ribosomal RNA adenine dimethylase-like, domain 2"/>
    <property type="match status" value="1"/>
</dbReference>
<dbReference type="Proteomes" id="UP000717328">
    <property type="component" value="Unassembled WGS sequence"/>
</dbReference>
<evidence type="ECO:0000256" key="5">
    <source>
        <dbReference type="ARBA" id="ARBA00022691"/>
    </source>
</evidence>
<dbReference type="Pfam" id="PF00398">
    <property type="entry name" value="RrnaAD"/>
    <property type="match status" value="1"/>
</dbReference>
<feature type="domain" description="Mnd1 HTH" evidence="13">
    <location>
        <begin position="377"/>
        <end position="424"/>
    </location>
</feature>
<evidence type="ECO:0000313" key="15">
    <source>
        <dbReference type="EMBL" id="KAG5651167.1"/>
    </source>
</evidence>
<evidence type="ECO:0000256" key="8">
    <source>
        <dbReference type="ARBA" id="ARBA00023242"/>
    </source>
</evidence>
<dbReference type="OrthoDB" id="16079at2759"/>
<dbReference type="InterPro" id="IPR040661">
    <property type="entry name" value="LZ3wCH"/>
</dbReference>